<dbReference type="InterPro" id="IPR039420">
    <property type="entry name" value="WalR-like"/>
</dbReference>
<evidence type="ECO:0000256" key="1">
    <source>
        <dbReference type="ARBA" id="ARBA00023125"/>
    </source>
</evidence>
<dbReference type="SUPFAM" id="SSF46894">
    <property type="entry name" value="C-terminal effector domain of the bipartite response regulators"/>
    <property type="match status" value="1"/>
</dbReference>
<feature type="modified residue" description="4-aspartylphosphate" evidence="2">
    <location>
        <position position="43"/>
    </location>
</feature>
<dbReference type="CDD" id="cd06170">
    <property type="entry name" value="LuxR_C_like"/>
    <property type="match status" value="1"/>
</dbReference>
<dbReference type="Proteomes" id="UP000718281">
    <property type="component" value="Unassembled WGS sequence"/>
</dbReference>
<dbReference type="InterPro" id="IPR000792">
    <property type="entry name" value="Tscrpt_reg_LuxR_C"/>
</dbReference>
<dbReference type="PRINTS" id="PR00038">
    <property type="entry name" value="HTHLUXR"/>
</dbReference>
<dbReference type="Pfam" id="PF00072">
    <property type="entry name" value="Response_reg"/>
    <property type="match status" value="1"/>
</dbReference>
<organism evidence="4 5">
    <name type="scientific">Candidatus Phosphoribacter hodrii</name>
    <dbReference type="NCBI Taxonomy" id="2953743"/>
    <lineage>
        <taxon>Bacteria</taxon>
        <taxon>Bacillati</taxon>
        <taxon>Actinomycetota</taxon>
        <taxon>Actinomycetes</taxon>
        <taxon>Micrococcales</taxon>
        <taxon>Dermatophilaceae</taxon>
        <taxon>Candidatus Phosphoribacter</taxon>
    </lineage>
</organism>
<dbReference type="InterPro" id="IPR011006">
    <property type="entry name" value="CheY-like_superfamily"/>
</dbReference>
<comment type="caution">
    <text evidence="4">The sequence shown here is derived from an EMBL/GenBank/DDBJ whole genome shotgun (WGS) entry which is preliminary data.</text>
</comment>
<dbReference type="Pfam" id="PF00196">
    <property type="entry name" value="GerE"/>
    <property type="match status" value="1"/>
</dbReference>
<feature type="domain" description="Response regulatory" evidence="3">
    <location>
        <begin position="1"/>
        <end position="113"/>
    </location>
</feature>
<accession>A0A934X744</accession>
<reference evidence="4 5" key="1">
    <citation type="submission" date="2020-10" db="EMBL/GenBank/DDBJ databases">
        <title>Connecting structure to function with the recovery of over 1000 high-quality activated sludge metagenome-assembled genomes encoding full-length rRNA genes using long-read sequencing.</title>
        <authorList>
            <person name="Singleton C.M."/>
            <person name="Petriglieri F."/>
            <person name="Kristensen J.M."/>
            <person name="Kirkegaard R.H."/>
            <person name="Michaelsen T.Y."/>
            <person name="Andersen M.H."/>
            <person name="Karst S.M."/>
            <person name="Dueholm M.S."/>
            <person name="Nielsen P.H."/>
            <person name="Albertsen M."/>
        </authorList>
    </citation>
    <scope>NUCLEOTIDE SEQUENCE [LARGE SCALE GENOMIC DNA]</scope>
    <source>
        <strain evidence="4">AalE_18-Q3-R2-46_BAT3C.188</strain>
    </source>
</reference>
<dbReference type="PANTHER" id="PTHR43214">
    <property type="entry name" value="TWO-COMPONENT RESPONSE REGULATOR"/>
    <property type="match status" value="1"/>
</dbReference>
<evidence type="ECO:0000313" key="4">
    <source>
        <dbReference type="EMBL" id="MBK6301314.1"/>
    </source>
</evidence>
<dbReference type="InterPro" id="IPR036388">
    <property type="entry name" value="WH-like_DNA-bd_sf"/>
</dbReference>
<name>A0A934X744_9MICO</name>
<keyword evidence="2" id="KW-0597">Phosphoprotein</keyword>
<dbReference type="InterPro" id="IPR001789">
    <property type="entry name" value="Sig_transdc_resp-reg_receiver"/>
</dbReference>
<dbReference type="PROSITE" id="PS50110">
    <property type="entry name" value="RESPONSE_REGULATORY"/>
    <property type="match status" value="1"/>
</dbReference>
<dbReference type="GO" id="GO:0000160">
    <property type="term" value="P:phosphorelay signal transduction system"/>
    <property type="evidence" value="ECO:0007669"/>
    <property type="project" value="InterPro"/>
</dbReference>
<dbReference type="Gene3D" id="3.40.50.2300">
    <property type="match status" value="1"/>
</dbReference>
<dbReference type="EMBL" id="JADIXZ010000004">
    <property type="protein sequence ID" value="MBK6301314.1"/>
    <property type="molecule type" value="Genomic_DNA"/>
</dbReference>
<sequence>MDDDTLIREGITRLLHDVTVVGAFRSVEAFLAECPDADVVLLDLWLSGPHQDRVGDQGLTAVRRVSAAGYRVLIYTNERRRHVLAACLGAGAHGIIHKSESLDALLAAVKRVDSGAVVTTTALAGLAEVLQRKDAMPGLTPRQLEVLRARARGLSYKAIGSSMFLSPKTVEEYMAEVNRKFADYLRDHSPADLERLLGVGQGDLASAD</sequence>
<dbReference type="Gene3D" id="1.10.10.10">
    <property type="entry name" value="Winged helix-like DNA-binding domain superfamily/Winged helix DNA-binding domain"/>
    <property type="match status" value="1"/>
</dbReference>
<evidence type="ECO:0000256" key="2">
    <source>
        <dbReference type="PROSITE-ProRule" id="PRU00169"/>
    </source>
</evidence>
<dbReference type="SMART" id="SM00448">
    <property type="entry name" value="REC"/>
    <property type="match status" value="1"/>
</dbReference>
<gene>
    <name evidence="4" type="ORF">IPF40_09780</name>
</gene>
<dbReference type="GO" id="GO:0003677">
    <property type="term" value="F:DNA binding"/>
    <property type="evidence" value="ECO:0007669"/>
    <property type="project" value="UniProtKB-KW"/>
</dbReference>
<dbReference type="GO" id="GO:0006355">
    <property type="term" value="P:regulation of DNA-templated transcription"/>
    <property type="evidence" value="ECO:0007669"/>
    <property type="project" value="InterPro"/>
</dbReference>
<dbReference type="AlphaFoldDB" id="A0A934X744"/>
<evidence type="ECO:0000313" key="5">
    <source>
        <dbReference type="Proteomes" id="UP000718281"/>
    </source>
</evidence>
<dbReference type="SMART" id="SM00421">
    <property type="entry name" value="HTH_LUXR"/>
    <property type="match status" value="1"/>
</dbReference>
<dbReference type="PANTHER" id="PTHR43214:SF43">
    <property type="entry name" value="TWO-COMPONENT RESPONSE REGULATOR"/>
    <property type="match status" value="1"/>
</dbReference>
<protein>
    <submittedName>
        <fullName evidence="4">Response regulator transcription factor</fullName>
    </submittedName>
</protein>
<evidence type="ECO:0000259" key="3">
    <source>
        <dbReference type="PROSITE" id="PS50110"/>
    </source>
</evidence>
<keyword evidence="1" id="KW-0238">DNA-binding</keyword>
<dbReference type="InterPro" id="IPR016032">
    <property type="entry name" value="Sig_transdc_resp-reg_C-effctor"/>
</dbReference>
<dbReference type="SUPFAM" id="SSF52172">
    <property type="entry name" value="CheY-like"/>
    <property type="match status" value="1"/>
</dbReference>
<proteinExistence type="predicted"/>